<organism evidence="3 4">
    <name type="scientific">Piscinibacter sakaiensis</name>
    <name type="common">Ideonella sakaiensis</name>
    <dbReference type="NCBI Taxonomy" id="1547922"/>
    <lineage>
        <taxon>Bacteria</taxon>
        <taxon>Pseudomonadati</taxon>
        <taxon>Pseudomonadota</taxon>
        <taxon>Betaproteobacteria</taxon>
        <taxon>Burkholderiales</taxon>
        <taxon>Sphaerotilaceae</taxon>
        <taxon>Piscinibacter</taxon>
    </lineage>
</organism>
<reference evidence="4" key="1">
    <citation type="submission" date="2015-07" db="EMBL/GenBank/DDBJ databases">
        <title>Discovery of a poly(ethylene terephthalate assimilation.</title>
        <authorList>
            <person name="Yoshida S."/>
            <person name="Hiraga K."/>
            <person name="Takehana T."/>
            <person name="Taniguchi I."/>
            <person name="Yamaji H."/>
            <person name="Maeda Y."/>
            <person name="Toyohara K."/>
            <person name="Miyamoto K."/>
            <person name="Kimura Y."/>
            <person name="Oda K."/>
        </authorList>
    </citation>
    <scope>NUCLEOTIDE SEQUENCE [LARGE SCALE GENOMIC DNA]</scope>
    <source>
        <strain evidence="4">NBRC 110686 / TISTR 2288 / 201-F6</strain>
    </source>
</reference>
<dbReference type="AlphaFoldDB" id="A0A0K8NYT0"/>
<name>A0A0K8NYT0_PISS1</name>
<evidence type="ECO:0008006" key="5">
    <source>
        <dbReference type="Google" id="ProtNLM"/>
    </source>
</evidence>
<proteinExistence type="predicted"/>
<dbReference type="RefSeq" id="WP_054019510.1">
    <property type="nucleotide sequence ID" value="NZ_BBYR01000023.1"/>
</dbReference>
<keyword evidence="4" id="KW-1185">Reference proteome</keyword>
<dbReference type="InterPro" id="IPR006311">
    <property type="entry name" value="TAT_signal"/>
</dbReference>
<sequence length="139" mass="15204">MTPTRRILAATAALALGVLGATAQAAPSAPRSAPAAAAWQGPAASHREAAHEARVLARLQDQAADLAQLRSRALRDGHLDRAERQRIEAARTRLEREVRVAVHRGDLSPREARQFERQLTPVAYHERVHLPQPPHAGHR</sequence>
<feature type="compositionally biased region" description="Low complexity" evidence="1">
    <location>
        <begin position="27"/>
        <end position="44"/>
    </location>
</feature>
<evidence type="ECO:0000256" key="1">
    <source>
        <dbReference type="SAM" id="MobiDB-lite"/>
    </source>
</evidence>
<evidence type="ECO:0000313" key="4">
    <source>
        <dbReference type="Proteomes" id="UP000037660"/>
    </source>
</evidence>
<evidence type="ECO:0000313" key="3">
    <source>
        <dbReference type="EMBL" id="GAP35459.1"/>
    </source>
</evidence>
<gene>
    <name evidence="3" type="ORF">ISF6_1232</name>
</gene>
<feature type="region of interest" description="Disordered" evidence="1">
    <location>
        <begin position="27"/>
        <end position="48"/>
    </location>
</feature>
<keyword evidence="2" id="KW-0732">Signal</keyword>
<dbReference type="EMBL" id="BBYR01000023">
    <property type="protein sequence ID" value="GAP35459.1"/>
    <property type="molecule type" value="Genomic_DNA"/>
</dbReference>
<dbReference type="Proteomes" id="UP000037660">
    <property type="component" value="Unassembled WGS sequence"/>
</dbReference>
<reference evidence="3 4" key="2">
    <citation type="journal article" date="2016" name="Science">
        <title>A bacterium that degrades and assimilates poly(ethylene terephthalate).</title>
        <authorList>
            <person name="Yoshida S."/>
            <person name="Hiraga K."/>
            <person name="Takehana T."/>
            <person name="Taniguchi I."/>
            <person name="Yamaji H."/>
            <person name="Maeda Y."/>
            <person name="Toyohara K."/>
            <person name="Miyamoto K."/>
            <person name="Kimura Y."/>
            <person name="Oda K."/>
        </authorList>
    </citation>
    <scope>NUCLEOTIDE SEQUENCE [LARGE SCALE GENOMIC DNA]</scope>
    <source>
        <strain evidence="4">NBRC 110686 / TISTR 2288 / 201-F6</strain>
    </source>
</reference>
<dbReference type="PROSITE" id="PS51318">
    <property type="entry name" value="TAT"/>
    <property type="match status" value="1"/>
</dbReference>
<accession>A0A0K8NYT0</accession>
<comment type="caution">
    <text evidence="3">The sequence shown here is derived from an EMBL/GenBank/DDBJ whole genome shotgun (WGS) entry which is preliminary data.</text>
</comment>
<feature type="signal peptide" evidence="2">
    <location>
        <begin position="1"/>
        <end position="25"/>
    </location>
</feature>
<protein>
    <recommendedName>
        <fullName evidence="5">Zinc resistance-associated protein</fullName>
    </recommendedName>
</protein>
<feature type="chain" id="PRO_5005513495" description="Zinc resistance-associated protein" evidence="2">
    <location>
        <begin position="26"/>
        <end position="139"/>
    </location>
</feature>
<evidence type="ECO:0000256" key="2">
    <source>
        <dbReference type="SAM" id="SignalP"/>
    </source>
</evidence>